<keyword evidence="2" id="KW-1133">Transmembrane helix</keyword>
<feature type="transmembrane region" description="Helical" evidence="2">
    <location>
        <begin position="64"/>
        <end position="86"/>
    </location>
</feature>
<keyword evidence="2" id="KW-0472">Membrane</keyword>
<proteinExistence type="predicted"/>
<dbReference type="EMBL" id="JAFMYW010000005">
    <property type="protein sequence ID" value="MBO0950557.1"/>
    <property type="molecule type" value="Genomic_DNA"/>
</dbReference>
<feature type="compositionally biased region" description="Low complexity" evidence="1">
    <location>
        <begin position="153"/>
        <end position="166"/>
    </location>
</feature>
<keyword evidence="4" id="KW-1185">Reference proteome</keyword>
<name>A0ABS3JKL6_9BACT</name>
<reference evidence="3 4" key="1">
    <citation type="submission" date="2021-03" db="EMBL/GenBank/DDBJ databases">
        <title>Fibrella sp. HMF5405 genome sequencing and assembly.</title>
        <authorList>
            <person name="Kang H."/>
            <person name="Kim H."/>
            <person name="Bae S."/>
            <person name="Joh K."/>
        </authorList>
    </citation>
    <scope>NUCLEOTIDE SEQUENCE [LARGE SCALE GENOMIC DNA]</scope>
    <source>
        <strain evidence="3 4">HMF5405</strain>
    </source>
</reference>
<evidence type="ECO:0000313" key="4">
    <source>
        <dbReference type="Proteomes" id="UP000664628"/>
    </source>
</evidence>
<accession>A0ABS3JKL6</accession>
<feature type="region of interest" description="Disordered" evidence="1">
    <location>
        <begin position="150"/>
        <end position="240"/>
    </location>
</feature>
<evidence type="ECO:0000256" key="1">
    <source>
        <dbReference type="SAM" id="MobiDB-lite"/>
    </source>
</evidence>
<dbReference type="RefSeq" id="WP_207330588.1">
    <property type="nucleotide sequence ID" value="NZ_JAFMYW010000005.1"/>
</dbReference>
<keyword evidence="2" id="KW-0812">Transmembrane</keyword>
<evidence type="ECO:0008006" key="5">
    <source>
        <dbReference type="Google" id="ProtNLM"/>
    </source>
</evidence>
<protein>
    <recommendedName>
        <fullName evidence="5">Outer membrane protein beta-barrel domain-containing protein</fullName>
    </recommendedName>
</protein>
<evidence type="ECO:0000256" key="2">
    <source>
        <dbReference type="SAM" id="Phobius"/>
    </source>
</evidence>
<evidence type="ECO:0000313" key="3">
    <source>
        <dbReference type="EMBL" id="MBO0950557.1"/>
    </source>
</evidence>
<feature type="compositionally biased region" description="Polar residues" evidence="1">
    <location>
        <begin position="169"/>
        <end position="196"/>
    </location>
</feature>
<sequence length="631" mass="66676">MNRSDDLFPQPGGTPDPYWQRAFDDAFDTPPPRVWEGVERQLDLDESDGILPLWQHREGRQSMLFGRWAAGIAASLLLTALGWWAWHREDAIRPDARLAVTTAPVHSATAESGTLLAPVGPVVASAEATQTRPLHLPQLASTHNIARRQVRSGEAQAAGHEAAIGASTPGASTPGASTPGASTPGASTPGASTPGASTPGALPATGDRLAVAEKAGNQARTGSVNELPDRQSGENNDTPHTIVFTETTTTIQVQQAAPQPATLVGVQPSGSHSSFRMQSFSTQSITVQSGFGQGLSDNMRLRGVALVPPASEQPMAPAMDASADRLTLAVNPLAPKQLVIRPLGNDRIVWYRSNEATAEPTAATSKKRRERPWVSAGMAASSFNPAVAVRSAFSPAVNASQNYLNDLGTSAPMLQSQLGRAVAFQAGLGIPLGEHWSVETGLGYLNGQNQVQSPGRISSLTSSAKSAATNNLYVDLVGRLASQPAYATAAPITSGVAYDYNLANQASSYASSAQQSVGNSYQFVQVPVQVGYELRPRRKFGLALLTGMVSNWFVRNTVAEAVTIKAGDGVYRPVTLAGTAGMRLRYRPDHHWSASVAGTFQQSLQSLTHTDVSLQANIQQVGLSFSVDRHF</sequence>
<comment type="caution">
    <text evidence="3">The sequence shown here is derived from an EMBL/GenBank/DDBJ whole genome shotgun (WGS) entry which is preliminary data.</text>
</comment>
<organism evidence="3 4">
    <name type="scientific">Fibrella forsythiae</name>
    <dbReference type="NCBI Taxonomy" id="2817061"/>
    <lineage>
        <taxon>Bacteria</taxon>
        <taxon>Pseudomonadati</taxon>
        <taxon>Bacteroidota</taxon>
        <taxon>Cytophagia</taxon>
        <taxon>Cytophagales</taxon>
        <taxon>Spirosomataceae</taxon>
        <taxon>Fibrella</taxon>
    </lineage>
</organism>
<gene>
    <name evidence="3" type="ORF">J2I46_18315</name>
</gene>
<dbReference type="Proteomes" id="UP000664628">
    <property type="component" value="Unassembled WGS sequence"/>
</dbReference>